<dbReference type="GO" id="GO:0022857">
    <property type="term" value="F:transmembrane transporter activity"/>
    <property type="evidence" value="ECO:0007669"/>
    <property type="project" value="InterPro"/>
</dbReference>
<keyword evidence="3" id="KW-0472">Membrane</keyword>
<dbReference type="CDD" id="cd17352">
    <property type="entry name" value="MFS_MCT_SLC16"/>
    <property type="match status" value="1"/>
</dbReference>
<dbReference type="InterPro" id="IPR011701">
    <property type="entry name" value="MFS"/>
</dbReference>
<feature type="transmembrane region" description="Helical" evidence="3">
    <location>
        <begin position="110"/>
        <end position="131"/>
    </location>
</feature>
<feature type="transmembrane region" description="Helical" evidence="3">
    <location>
        <begin position="396"/>
        <end position="419"/>
    </location>
</feature>
<evidence type="ECO:0000313" key="6">
    <source>
        <dbReference type="Proteomes" id="UP000803844"/>
    </source>
</evidence>
<sequence length="460" mass="49586">MAIETLPTLNNLENNWTYSSGGSGGGGGSGSLWGDSVAVKAPYEPANSSGAAELSTEHETYPEGGLQAWLVVFGCWLALIASLGLLNTLATFQTYLTTHQLAHYSDGTVGWIFSLHTFVVFFFGLYIGPLFDKYGPKWIVLAGMLCIVTGMMLFSISTELWHFILSFGVLTGLGCSLIFIPSFAAPGHYFMRRRGFATGFAAMGGSIGGIIFPLMLESLFPRLGWGWSIRIVGFLCLFLCAIASLLIRRRLPPAKNASPHPDFRIFRDRAFLLTTVGVFLMEFALFIPLTYISSYARAAGYSSSLSFQTVPILNAASALGRALPGYWSDIIGPFNIELLMMLLSIVACFAIWLPAGSYTAGLVLFAVLFGFAYGAFVSTTPVCVGRLCKTQQYGRYYATCYTVVSFACLIGVPIAGNILTSDGGAYWGVIVLTGCLFVGAFVCLGVAKGCSVNWKLLAIF</sequence>
<comment type="similarity">
    <text evidence="2">Belongs to the major facilitator superfamily. Monocarboxylate porter (TC 2.A.1.13) family.</text>
</comment>
<protein>
    <recommendedName>
        <fullName evidence="4">Major facilitator superfamily (MFS) profile domain-containing protein</fullName>
    </recommendedName>
</protein>
<feature type="transmembrane region" description="Helical" evidence="3">
    <location>
        <begin position="138"/>
        <end position="157"/>
    </location>
</feature>
<feature type="transmembrane region" description="Helical" evidence="3">
    <location>
        <begin position="196"/>
        <end position="215"/>
    </location>
</feature>
<evidence type="ECO:0000256" key="1">
    <source>
        <dbReference type="ARBA" id="ARBA00004141"/>
    </source>
</evidence>
<keyword evidence="3" id="KW-0812">Transmembrane</keyword>
<dbReference type="PANTHER" id="PTHR11360">
    <property type="entry name" value="MONOCARBOXYLATE TRANSPORTER"/>
    <property type="match status" value="1"/>
</dbReference>
<dbReference type="InterPro" id="IPR020846">
    <property type="entry name" value="MFS_dom"/>
</dbReference>
<reference evidence="5" key="1">
    <citation type="journal article" date="2020" name="Phytopathology">
        <title>Genome sequence of the chestnut blight fungus Cryphonectria parasitica EP155: A fundamental resource for an archetypical invasive plant pathogen.</title>
        <authorList>
            <person name="Crouch J.A."/>
            <person name="Dawe A."/>
            <person name="Aerts A."/>
            <person name="Barry K."/>
            <person name="Churchill A.C.L."/>
            <person name="Grimwood J."/>
            <person name="Hillman B."/>
            <person name="Milgroom M.G."/>
            <person name="Pangilinan J."/>
            <person name="Smith M."/>
            <person name="Salamov A."/>
            <person name="Schmutz J."/>
            <person name="Yadav J."/>
            <person name="Grigoriev I.V."/>
            <person name="Nuss D."/>
        </authorList>
    </citation>
    <scope>NUCLEOTIDE SEQUENCE</scope>
    <source>
        <strain evidence="5">EP155</strain>
    </source>
</reference>
<name>A0A9P4Y1Z6_CRYP1</name>
<keyword evidence="3" id="KW-1133">Transmembrane helix</keyword>
<feature type="transmembrane region" description="Helical" evidence="3">
    <location>
        <begin position="68"/>
        <end position="90"/>
    </location>
</feature>
<proteinExistence type="inferred from homology"/>
<comment type="subcellular location">
    <subcellularLocation>
        <location evidence="1">Membrane</location>
        <topology evidence="1">Multi-pass membrane protein</topology>
    </subcellularLocation>
</comment>
<feature type="domain" description="Major facilitator superfamily (MFS) profile" evidence="4">
    <location>
        <begin position="67"/>
        <end position="460"/>
    </location>
</feature>
<dbReference type="GO" id="GO:0016020">
    <property type="term" value="C:membrane"/>
    <property type="evidence" value="ECO:0007669"/>
    <property type="project" value="UniProtKB-SubCell"/>
</dbReference>
<dbReference type="SUPFAM" id="SSF103473">
    <property type="entry name" value="MFS general substrate transporter"/>
    <property type="match status" value="1"/>
</dbReference>
<feature type="transmembrane region" description="Helical" evidence="3">
    <location>
        <begin position="270"/>
        <end position="293"/>
    </location>
</feature>
<feature type="transmembrane region" description="Helical" evidence="3">
    <location>
        <begin position="227"/>
        <end position="247"/>
    </location>
</feature>
<dbReference type="Pfam" id="PF07690">
    <property type="entry name" value="MFS_1"/>
    <property type="match status" value="1"/>
</dbReference>
<comment type="caution">
    <text evidence="5">The sequence shown here is derived from an EMBL/GenBank/DDBJ whole genome shotgun (WGS) entry which is preliminary data.</text>
</comment>
<dbReference type="Proteomes" id="UP000803844">
    <property type="component" value="Unassembled WGS sequence"/>
</dbReference>
<dbReference type="Gene3D" id="1.20.1250.20">
    <property type="entry name" value="MFS general substrate transporter like domains"/>
    <property type="match status" value="1"/>
</dbReference>
<dbReference type="PROSITE" id="PS50850">
    <property type="entry name" value="MFS"/>
    <property type="match status" value="1"/>
</dbReference>
<dbReference type="InterPro" id="IPR036259">
    <property type="entry name" value="MFS_trans_sf"/>
</dbReference>
<feature type="transmembrane region" description="Helical" evidence="3">
    <location>
        <begin position="305"/>
        <end position="324"/>
    </location>
</feature>
<dbReference type="RefSeq" id="XP_040775969.1">
    <property type="nucleotide sequence ID" value="XM_040924755.1"/>
</dbReference>
<organism evidence="5 6">
    <name type="scientific">Cryphonectria parasitica (strain ATCC 38755 / EP155)</name>
    <dbReference type="NCBI Taxonomy" id="660469"/>
    <lineage>
        <taxon>Eukaryota</taxon>
        <taxon>Fungi</taxon>
        <taxon>Dikarya</taxon>
        <taxon>Ascomycota</taxon>
        <taxon>Pezizomycotina</taxon>
        <taxon>Sordariomycetes</taxon>
        <taxon>Sordariomycetidae</taxon>
        <taxon>Diaporthales</taxon>
        <taxon>Cryphonectriaceae</taxon>
        <taxon>Cryphonectria-Endothia species complex</taxon>
        <taxon>Cryphonectria</taxon>
    </lineage>
</organism>
<feature type="transmembrane region" description="Helical" evidence="3">
    <location>
        <begin position="425"/>
        <end position="447"/>
    </location>
</feature>
<gene>
    <name evidence="5" type="ORF">M406DRAFT_61976</name>
</gene>
<evidence type="ECO:0000256" key="2">
    <source>
        <dbReference type="ARBA" id="ARBA00006727"/>
    </source>
</evidence>
<evidence type="ECO:0000259" key="4">
    <source>
        <dbReference type="PROSITE" id="PS50850"/>
    </source>
</evidence>
<dbReference type="EMBL" id="MU032348">
    <property type="protein sequence ID" value="KAF3765008.1"/>
    <property type="molecule type" value="Genomic_DNA"/>
</dbReference>
<dbReference type="InterPro" id="IPR050327">
    <property type="entry name" value="Proton-linked_MCT"/>
</dbReference>
<dbReference type="GeneID" id="63841884"/>
<feature type="transmembrane region" description="Helical" evidence="3">
    <location>
        <begin position="163"/>
        <end position="184"/>
    </location>
</feature>
<accession>A0A9P4Y1Z6</accession>
<feature type="transmembrane region" description="Helical" evidence="3">
    <location>
        <begin position="336"/>
        <end position="355"/>
    </location>
</feature>
<feature type="transmembrane region" description="Helical" evidence="3">
    <location>
        <begin position="361"/>
        <end position="384"/>
    </location>
</feature>
<dbReference type="OrthoDB" id="410267at2759"/>
<evidence type="ECO:0000313" key="5">
    <source>
        <dbReference type="EMBL" id="KAF3765008.1"/>
    </source>
</evidence>
<evidence type="ECO:0000256" key="3">
    <source>
        <dbReference type="SAM" id="Phobius"/>
    </source>
</evidence>
<dbReference type="PANTHER" id="PTHR11360:SF177">
    <property type="entry name" value="RIBOFLAVIN TRANSPORTER MCH5"/>
    <property type="match status" value="1"/>
</dbReference>
<keyword evidence="6" id="KW-1185">Reference proteome</keyword>
<dbReference type="AlphaFoldDB" id="A0A9P4Y1Z6"/>